<dbReference type="Proteomes" id="UP001204621">
    <property type="component" value="Unassembled WGS sequence"/>
</dbReference>
<accession>A0ABT2CYD5</accession>
<dbReference type="SUPFAM" id="SSF143120">
    <property type="entry name" value="YefM-like"/>
    <property type="match status" value="1"/>
</dbReference>
<dbReference type="Gene3D" id="3.40.1620.10">
    <property type="entry name" value="YefM-like domain"/>
    <property type="match status" value="1"/>
</dbReference>
<proteinExistence type="inferred from homology"/>
<dbReference type="RefSeq" id="WP_258812184.1">
    <property type="nucleotide sequence ID" value="NZ_JANUGU010000004.1"/>
</dbReference>
<dbReference type="PANTHER" id="PTHR33713:SF6">
    <property type="entry name" value="ANTITOXIN YEFM"/>
    <property type="match status" value="1"/>
</dbReference>
<dbReference type="InterPro" id="IPR051405">
    <property type="entry name" value="phD/YefM_antitoxin"/>
</dbReference>
<keyword evidence="4" id="KW-1185">Reference proteome</keyword>
<comment type="similarity">
    <text evidence="1 2">Belongs to the phD/YefM antitoxin family.</text>
</comment>
<dbReference type="Pfam" id="PF02604">
    <property type="entry name" value="PhdYeFM_antitox"/>
    <property type="match status" value="1"/>
</dbReference>
<dbReference type="InterPro" id="IPR036165">
    <property type="entry name" value="YefM-like_sf"/>
</dbReference>
<comment type="function">
    <text evidence="2">Antitoxin component of a type II toxin-antitoxin (TA) system.</text>
</comment>
<sequence length="92" mass="10114">MRVINFSEARDNLRHVIDQAVDDADITIITSRDAADAVLMSLDYYNGLIETVHLLGSPANAEHLAKSIAQARDGEARLRELIDVDNVVEPDA</sequence>
<name>A0ABT2CYD5_9BURK</name>
<evidence type="ECO:0000313" key="4">
    <source>
        <dbReference type="Proteomes" id="UP001204621"/>
    </source>
</evidence>
<protein>
    <recommendedName>
        <fullName evidence="2">Antitoxin</fullName>
    </recommendedName>
</protein>
<gene>
    <name evidence="3" type="ORF">NX778_13050</name>
</gene>
<dbReference type="InterPro" id="IPR006442">
    <property type="entry name" value="Antitoxin_Phd/YefM"/>
</dbReference>
<organism evidence="3 4">
    <name type="scientific">Massilia terrae</name>
    <dbReference type="NCBI Taxonomy" id="1811224"/>
    <lineage>
        <taxon>Bacteria</taxon>
        <taxon>Pseudomonadati</taxon>
        <taxon>Pseudomonadota</taxon>
        <taxon>Betaproteobacteria</taxon>
        <taxon>Burkholderiales</taxon>
        <taxon>Oxalobacteraceae</taxon>
        <taxon>Telluria group</taxon>
        <taxon>Massilia</taxon>
    </lineage>
</organism>
<dbReference type="PANTHER" id="PTHR33713">
    <property type="entry name" value="ANTITOXIN YAFN-RELATED"/>
    <property type="match status" value="1"/>
</dbReference>
<evidence type="ECO:0000313" key="3">
    <source>
        <dbReference type="EMBL" id="MCS0658991.1"/>
    </source>
</evidence>
<dbReference type="NCBIfam" id="TIGR01552">
    <property type="entry name" value="phd_fam"/>
    <property type="match status" value="1"/>
</dbReference>
<evidence type="ECO:0000256" key="1">
    <source>
        <dbReference type="ARBA" id="ARBA00009981"/>
    </source>
</evidence>
<comment type="caution">
    <text evidence="3">The sequence shown here is derived from an EMBL/GenBank/DDBJ whole genome shotgun (WGS) entry which is preliminary data.</text>
</comment>
<dbReference type="Gene3D" id="6.10.250.330">
    <property type="match status" value="1"/>
</dbReference>
<dbReference type="EMBL" id="JANUGU010000004">
    <property type="protein sequence ID" value="MCS0658991.1"/>
    <property type="molecule type" value="Genomic_DNA"/>
</dbReference>
<evidence type="ECO:0000256" key="2">
    <source>
        <dbReference type="RuleBase" id="RU362080"/>
    </source>
</evidence>
<reference evidence="3 4" key="1">
    <citation type="submission" date="2022-08" db="EMBL/GenBank/DDBJ databases">
        <title>Reclassification of Massilia species as members of the genera Telluria, Duganella, Pseudoduganella, Mokoshia gen. nov. and Zemynaea gen. nov. using orthogonal and non-orthogonal genome-based approaches.</title>
        <authorList>
            <person name="Bowman J.P."/>
        </authorList>
    </citation>
    <scope>NUCLEOTIDE SEQUENCE [LARGE SCALE GENOMIC DNA]</scope>
    <source>
        <strain evidence="3 4">JCM 31606</strain>
    </source>
</reference>